<comment type="caution">
    <text evidence="5">The sequence shown here is derived from an EMBL/GenBank/DDBJ whole genome shotgun (WGS) entry which is preliminary data.</text>
</comment>
<evidence type="ECO:0000256" key="3">
    <source>
        <dbReference type="ARBA" id="ARBA00022989"/>
    </source>
</evidence>
<dbReference type="Pfam" id="PF05277">
    <property type="entry name" value="DUF726"/>
    <property type="match status" value="1"/>
</dbReference>
<dbReference type="SUPFAM" id="SSF53474">
    <property type="entry name" value="alpha/beta-Hydrolases"/>
    <property type="match status" value="1"/>
</dbReference>
<evidence type="ECO:0000313" key="6">
    <source>
        <dbReference type="Proteomes" id="UP000321798"/>
    </source>
</evidence>
<keyword evidence="4" id="KW-0472">Membrane</keyword>
<proteinExistence type="predicted"/>
<keyword evidence="3" id="KW-1133">Transmembrane helix</keyword>
<dbReference type="InterPro" id="IPR007941">
    <property type="entry name" value="DUF726"/>
</dbReference>
<keyword evidence="2" id="KW-0812">Transmembrane</keyword>
<keyword evidence="6" id="KW-1185">Reference proteome</keyword>
<dbReference type="GO" id="GO:0016020">
    <property type="term" value="C:membrane"/>
    <property type="evidence" value="ECO:0007669"/>
    <property type="project" value="UniProtKB-SubCell"/>
</dbReference>
<evidence type="ECO:0008006" key="7">
    <source>
        <dbReference type="Google" id="ProtNLM"/>
    </source>
</evidence>
<dbReference type="Proteomes" id="UP000321798">
    <property type="component" value="Unassembled WGS sequence"/>
</dbReference>
<organism evidence="5 6">
    <name type="scientific">Cellulomonas soli</name>
    <dbReference type="NCBI Taxonomy" id="931535"/>
    <lineage>
        <taxon>Bacteria</taxon>
        <taxon>Bacillati</taxon>
        <taxon>Actinomycetota</taxon>
        <taxon>Actinomycetes</taxon>
        <taxon>Micrococcales</taxon>
        <taxon>Cellulomonadaceae</taxon>
        <taxon>Cellulomonas</taxon>
    </lineage>
</organism>
<evidence type="ECO:0000313" key="5">
    <source>
        <dbReference type="EMBL" id="GEP69498.1"/>
    </source>
</evidence>
<dbReference type="PANTHER" id="PTHR17920">
    <property type="entry name" value="TRANSMEMBRANE AND COILED-COIL DOMAIN-CONTAINING PROTEIN 4 TMCO4"/>
    <property type="match status" value="1"/>
</dbReference>
<evidence type="ECO:0000256" key="2">
    <source>
        <dbReference type="ARBA" id="ARBA00022692"/>
    </source>
</evidence>
<dbReference type="InterPro" id="IPR029058">
    <property type="entry name" value="AB_hydrolase_fold"/>
</dbReference>
<reference evidence="5 6" key="1">
    <citation type="submission" date="2019-07" db="EMBL/GenBank/DDBJ databases">
        <title>Whole genome shotgun sequence of Cellulomonas soli NBRC 109434.</title>
        <authorList>
            <person name="Hosoyama A."/>
            <person name="Uohara A."/>
            <person name="Ohji S."/>
            <person name="Ichikawa N."/>
        </authorList>
    </citation>
    <scope>NUCLEOTIDE SEQUENCE [LARGE SCALE GENOMIC DNA]</scope>
    <source>
        <strain evidence="5 6">NBRC 109434</strain>
    </source>
</reference>
<evidence type="ECO:0000256" key="4">
    <source>
        <dbReference type="ARBA" id="ARBA00023136"/>
    </source>
</evidence>
<evidence type="ECO:0000256" key="1">
    <source>
        <dbReference type="ARBA" id="ARBA00004141"/>
    </source>
</evidence>
<comment type="subcellular location">
    <subcellularLocation>
        <location evidence="1">Membrane</location>
        <topology evidence="1">Multi-pass membrane protein</topology>
    </subcellularLocation>
</comment>
<dbReference type="Gene3D" id="3.40.50.1820">
    <property type="entry name" value="alpha/beta hydrolase"/>
    <property type="match status" value="1"/>
</dbReference>
<dbReference type="PANTHER" id="PTHR17920:SF3">
    <property type="entry name" value="TRANSMEMBRANE AND COILED-COIL DOMAIN-CONTAINING PROTEIN 4"/>
    <property type="match status" value="1"/>
</dbReference>
<gene>
    <name evidence="5" type="ORF">CSO01_22130</name>
</gene>
<accession>A0A512PE93</accession>
<protein>
    <recommendedName>
        <fullName evidence="7">DUF726 domain-containing protein</fullName>
    </recommendedName>
</protein>
<sequence length="538" mass="56573">MRSLDYTPNGHSSFTCRLESGIGFVLTVHAGLASEEPEVTGDQRLTDNPALVENVLAFGKHEAEHRRLRNEERRASHRKQAAVHRKTAIEIAGLLDGLTSDTTAGRWCSGCLGQTDHQRVRVRGRTVPTYICTGCGSPTSPCLVPRCPHFANRELRDIALPRYCAEHRQEIPSFAKLDARLADISEYAQWLTFDKHNAARTTRLATVAMTAAVVVAPMAFVAAPAIGGVVGSLTGLSGAAATSHGLALLGGGSLAAGGLGMAGGTTVVTAMGASLGGALGAAVTSAYTSTDKSFRIELLRPGTGTPVLVANGFLTETTDGWGGWRRIVDDRYPDAPVYRVHWGAKELGDITALLAVGATKQATTNAAKVVAKKASKSAKIPGLAPLLFAADIATNPWTVAKARAGMTGAALAGIIARTDTPQFVLIGHSLGARVMATAAQTLGTVHGAPRIESVHLLGAAISVSKDWRVLSDAVSGRVWNYHSSNDPVLAYLYRTAELGKTAVGLGGFHSSQPQLRDRDVSKSVTAHSAYLERISLAR</sequence>
<dbReference type="AlphaFoldDB" id="A0A512PE93"/>
<dbReference type="EMBL" id="BKAL01000007">
    <property type="protein sequence ID" value="GEP69498.1"/>
    <property type="molecule type" value="Genomic_DNA"/>
</dbReference>
<name>A0A512PE93_9CELL</name>